<evidence type="ECO:0000313" key="5">
    <source>
        <dbReference type="Proteomes" id="UP000287101"/>
    </source>
</evidence>
<proteinExistence type="predicted"/>
<sequence>MMRCKKCHNEVEKGKFVCESCRKKTPSRKKDRSKKRVARRTEGSENNGSEMLAKVDVKVSKSENKNVKLEDNQKQIKVVKDLKIPKTIDKLVIEQKQNQKIGKIKQDESIKKENKRSRALFKGMLLFLSGVVIGVGGTISVSNKYTKSKTAVAETTESSDIPEQTESFFKTSMEQSSTFKKDTQVTEKEEVKKKKTPEKKNSNFTKELPDKIVEKVKGLKGYYSYYLHDLSEPSGVSGSSKKMLSASTIKLFILEKAFAQVKADKLELDEPYELLEEDKVPGTGDIQNAKEGTTYTTEDLLNLMIVDSDNTATNIIIDRLGGIEELSDYILDRGYGETTLARKMGDTAAISEGKDNYTSVDDVGRLMSKLAKKELIGKAEDEKMLEILSNGKNHDKLAKHLPDNLTIYCKSGEYSDFGVQNDTILVEGPEGDYILTIMSEGGDESEQVSVMQTIGQEAYQLISKK</sequence>
<dbReference type="InterPro" id="IPR012338">
    <property type="entry name" value="Beta-lactam/transpept-like"/>
</dbReference>
<organism evidence="4 5">
    <name type="scientific">Vagococcus fessus</name>
    <dbReference type="NCBI Taxonomy" id="120370"/>
    <lineage>
        <taxon>Bacteria</taxon>
        <taxon>Bacillati</taxon>
        <taxon>Bacillota</taxon>
        <taxon>Bacilli</taxon>
        <taxon>Lactobacillales</taxon>
        <taxon>Enterococcaceae</taxon>
        <taxon>Vagococcus</taxon>
    </lineage>
</organism>
<keyword evidence="2" id="KW-0812">Transmembrane</keyword>
<evidence type="ECO:0000256" key="1">
    <source>
        <dbReference type="SAM" id="MobiDB-lite"/>
    </source>
</evidence>
<feature type="region of interest" description="Disordered" evidence="1">
    <location>
        <begin position="22"/>
        <end position="52"/>
    </location>
</feature>
<feature type="compositionally biased region" description="Basic residues" evidence="1">
    <location>
        <begin position="23"/>
        <end position="38"/>
    </location>
</feature>
<dbReference type="GO" id="GO:0046677">
    <property type="term" value="P:response to antibiotic"/>
    <property type="evidence" value="ECO:0007669"/>
    <property type="project" value="InterPro"/>
</dbReference>
<dbReference type="Pfam" id="PF13354">
    <property type="entry name" value="Beta-lactamase2"/>
    <property type="match status" value="1"/>
</dbReference>
<dbReference type="InterPro" id="IPR045155">
    <property type="entry name" value="Beta-lactam_cat"/>
</dbReference>
<comment type="caution">
    <text evidence="4">The sequence shown here is derived from an EMBL/GenBank/DDBJ whole genome shotgun (WGS) entry which is preliminary data.</text>
</comment>
<dbReference type="Proteomes" id="UP000287101">
    <property type="component" value="Unassembled WGS sequence"/>
</dbReference>
<dbReference type="GO" id="GO:0030655">
    <property type="term" value="P:beta-lactam antibiotic catabolic process"/>
    <property type="evidence" value="ECO:0007669"/>
    <property type="project" value="InterPro"/>
</dbReference>
<dbReference type="PANTHER" id="PTHR35333:SF3">
    <property type="entry name" value="BETA-LACTAMASE-TYPE TRANSPEPTIDASE FOLD CONTAINING PROTEIN"/>
    <property type="match status" value="1"/>
</dbReference>
<gene>
    <name evidence="4" type="ORF">CBF31_07440</name>
</gene>
<accession>A0A430A8U8</accession>
<dbReference type="GO" id="GO:0008800">
    <property type="term" value="F:beta-lactamase activity"/>
    <property type="evidence" value="ECO:0007669"/>
    <property type="project" value="InterPro"/>
</dbReference>
<dbReference type="InterPro" id="IPR000871">
    <property type="entry name" value="Beta-lactam_class-A"/>
</dbReference>
<evidence type="ECO:0000256" key="2">
    <source>
        <dbReference type="SAM" id="Phobius"/>
    </source>
</evidence>
<keyword evidence="5" id="KW-1185">Reference proteome</keyword>
<name>A0A430A8U8_9ENTE</name>
<evidence type="ECO:0000259" key="3">
    <source>
        <dbReference type="Pfam" id="PF13354"/>
    </source>
</evidence>
<dbReference type="EMBL" id="NGJY01000002">
    <property type="protein sequence ID" value="RSU03536.1"/>
    <property type="molecule type" value="Genomic_DNA"/>
</dbReference>
<reference evidence="4 5" key="1">
    <citation type="submission" date="2017-05" db="EMBL/GenBank/DDBJ databases">
        <title>Vagococcus spp. assemblies.</title>
        <authorList>
            <person name="Gulvik C.A."/>
        </authorList>
    </citation>
    <scope>NUCLEOTIDE SEQUENCE [LARGE SCALE GENOMIC DNA]</scope>
    <source>
        <strain evidence="4 5">CCUG 41755</strain>
    </source>
</reference>
<protein>
    <recommendedName>
        <fullName evidence="3">Beta-lactamase class A catalytic domain-containing protein</fullName>
    </recommendedName>
</protein>
<feature type="transmembrane region" description="Helical" evidence="2">
    <location>
        <begin position="119"/>
        <end position="139"/>
    </location>
</feature>
<keyword evidence="2" id="KW-0472">Membrane</keyword>
<feature type="domain" description="Beta-lactamase class A catalytic" evidence="3">
    <location>
        <begin position="226"/>
        <end position="438"/>
    </location>
</feature>
<dbReference type="Gene3D" id="3.40.710.10">
    <property type="entry name" value="DD-peptidase/beta-lactamase superfamily"/>
    <property type="match status" value="1"/>
</dbReference>
<feature type="compositionally biased region" description="Basic and acidic residues" evidence="1">
    <location>
        <begin position="179"/>
        <end position="192"/>
    </location>
</feature>
<evidence type="ECO:0000313" key="4">
    <source>
        <dbReference type="EMBL" id="RSU03536.1"/>
    </source>
</evidence>
<dbReference type="SUPFAM" id="SSF56601">
    <property type="entry name" value="beta-lactamase/transpeptidase-like"/>
    <property type="match status" value="1"/>
</dbReference>
<dbReference type="PANTHER" id="PTHR35333">
    <property type="entry name" value="BETA-LACTAMASE"/>
    <property type="match status" value="1"/>
</dbReference>
<dbReference type="OrthoDB" id="9775096at2"/>
<dbReference type="AlphaFoldDB" id="A0A430A8U8"/>
<keyword evidence="2" id="KW-1133">Transmembrane helix</keyword>
<feature type="region of interest" description="Disordered" evidence="1">
    <location>
        <begin position="172"/>
        <end position="202"/>
    </location>
</feature>